<dbReference type="RefSeq" id="WP_208260814.1">
    <property type="nucleotide sequence ID" value="NZ_JAGEOJ010000017.1"/>
</dbReference>
<evidence type="ECO:0000256" key="4">
    <source>
        <dbReference type="ARBA" id="ARBA00022692"/>
    </source>
</evidence>
<comment type="caution">
    <text evidence="10">The sequence shown here is derived from an EMBL/GenBank/DDBJ whole genome shotgun (WGS) entry which is preliminary data.</text>
</comment>
<accession>A0A939PMU6</accession>
<proteinExistence type="inferred from homology"/>
<feature type="transmembrane region" description="Helical" evidence="9">
    <location>
        <begin position="65"/>
        <end position="86"/>
    </location>
</feature>
<evidence type="ECO:0000256" key="3">
    <source>
        <dbReference type="ARBA" id="ARBA00022475"/>
    </source>
</evidence>
<dbReference type="GO" id="GO:0005886">
    <property type="term" value="C:plasma membrane"/>
    <property type="evidence" value="ECO:0007669"/>
    <property type="project" value="UniProtKB-SubCell"/>
</dbReference>
<evidence type="ECO:0000256" key="6">
    <source>
        <dbReference type="ARBA" id="ARBA00022989"/>
    </source>
</evidence>
<reference evidence="10" key="1">
    <citation type="submission" date="2021-03" db="EMBL/GenBank/DDBJ databases">
        <authorList>
            <person name="Kanchanasin P."/>
            <person name="Saeng-In P."/>
            <person name="Phongsopitanun W."/>
            <person name="Yuki M."/>
            <person name="Kudo T."/>
            <person name="Ohkuma M."/>
            <person name="Tanasupawat S."/>
        </authorList>
    </citation>
    <scope>NUCLEOTIDE SEQUENCE</scope>
    <source>
        <strain evidence="10">GKU 128</strain>
    </source>
</reference>
<protein>
    <submittedName>
        <fullName evidence="10">Branched-chain amino acid ABC transporter permease</fullName>
    </submittedName>
</protein>
<keyword evidence="6 9" id="KW-1133">Transmembrane helix</keyword>
<feature type="transmembrane region" description="Helical" evidence="9">
    <location>
        <begin position="145"/>
        <end position="162"/>
    </location>
</feature>
<dbReference type="GO" id="GO:0022857">
    <property type="term" value="F:transmembrane transporter activity"/>
    <property type="evidence" value="ECO:0007669"/>
    <property type="project" value="InterPro"/>
</dbReference>
<keyword evidence="3" id="KW-1003">Cell membrane</keyword>
<name>A0A939PMU6_9ACTN</name>
<evidence type="ECO:0000256" key="9">
    <source>
        <dbReference type="SAM" id="Phobius"/>
    </source>
</evidence>
<feature type="transmembrane region" description="Helical" evidence="9">
    <location>
        <begin position="98"/>
        <end position="116"/>
    </location>
</feature>
<evidence type="ECO:0000313" key="11">
    <source>
        <dbReference type="Proteomes" id="UP000669179"/>
    </source>
</evidence>
<dbReference type="InterPro" id="IPR052157">
    <property type="entry name" value="BCAA_transport_permease"/>
</dbReference>
<evidence type="ECO:0000256" key="5">
    <source>
        <dbReference type="ARBA" id="ARBA00022970"/>
    </source>
</evidence>
<dbReference type="InterPro" id="IPR001851">
    <property type="entry name" value="ABC_transp_permease"/>
</dbReference>
<evidence type="ECO:0000256" key="8">
    <source>
        <dbReference type="ARBA" id="ARBA00037998"/>
    </source>
</evidence>
<feature type="transmembrane region" description="Helical" evidence="9">
    <location>
        <begin position="34"/>
        <end position="53"/>
    </location>
</feature>
<keyword evidence="7 9" id="KW-0472">Membrane</keyword>
<dbReference type="Pfam" id="PF02653">
    <property type="entry name" value="BPD_transp_2"/>
    <property type="match status" value="1"/>
</dbReference>
<dbReference type="CDD" id="cd06582">
    <property type="entry name" value="TM_PBP1_LivH_like"/>
    <property type="match status" value="1"/>
</dbReference>
<comment type="similarity">
    <text evidence="8">Belongs to the binding-protein-dependent transport system permease family. LivHM subfamily.</text>
</comment>
<organism evidence="10 11">
    <name type="scientific">Actinomadura barringtoniae</name>
    <dbReference type="NCBI Taxonomy" id="1427535"/>
    <lineage>
        <taxon>Bacteria</taxon>
        <taxon>Bacillati</taxon>
        <taxon>Actinomycetota</taxon>
        <taxon>Actinomycetes</taxon>
        <taxon>Streptosporangiales</taxon>
        <taxon>Thermomonosporaceae</taxon>
        <taxon>Actinomadura</taxon>
    </lineage>
</organism>
<evidence type="ECO:0000256" key="1">
    <source>
        <dbReference type="ARBA" id="ARBA00004651"/>
    </source>
</evidence>
<evidence type="ECO:0000256" key="7">
    <source>
        <dbReference type="ARBA" id="ARBA00023136"/>
    </source>
</evidence>
<dbReference type="PANTHER" id="PTHR11795">
    <property type="entry name" value="BRANCHED-CHAIN AMINO ACID TRANSPORT SYSTEM PERMEASE PROTEIN LIVH"/>
    <property type="match status" value="1"/>
</dbReference>
<keyword evidence="4 9" id="KW-0812">Transmembrane</keyword>
<feature type="transmembrane region" description="Helical" evidence="9">
    <location>
        <begin position="260"/>
        <end position="279"/>
    </location>
</feature>
<gene>
    <name evidence="10" type="ORF">J4573_37330</name>
</gene>
<feature type="transmembrane region" description="Helical" evidence="9">
    <location>
        <begin position="226"/>
        <end position="254"/>
    </location>
</feature>
<dbReference type="AlphaFoldDB" id="A0A939PMU6"/>
<keyword evidence="5" id="KW-0029">Amino-acid transport</keyword>
<comment type="subcellular location">
    <subcellularLocation>
        <location evidence="1">Cell membrane</location>
        <topology evidence="1">Multi-pass membrane protein</topology>
    </subcellularLocation>
</comment>
<evidence type="ECO:0000313" key="10">
    <source>
        <dbReference type="EMBL" id="MBO2452804.1"/>
    </source>
</evidence>
<feature type="transmembrane region" description="Helical" evidence="9">
    <location>
        <begin position="6"/>
        <end position="27"/>
    </location>
</feature>
<keyword evidence="11" id="KW-1185">Reference proteome</keyword>
<dbReference type="EMBL" id="JAGEOJ010000017">
    <property type="protein sequence ID" value="MBO2452804.1"/>
    <property type="molecule type" value="Genomic_DNA"/>
</dbReference>
<dbReference type="Proteomes" id="UP000669179">
    <property type="component" value="Unassembled WGS sequence"/>
</dbReference>
<evidence type="ECO:0000256" key="2">
    <source>
        <dbReference type="ARBA" id="ARBA00022448"/>
    </source>
</evidence>
<dbReference type="GO" id="GO:0006865">
    <property type="term" value="P:amino acid transport"/>
    <property type="evidence" value="ECO:0007669"/>
    <property type="project" value="UniProtKB-KW"/>
</dbReference>
<sequence>MSTVVLLTITGLALGALYFLIAAGISLAFGLMRVLNFSHGVFLTIGAYAGYLVAGDGEPGTGRFVLMLLAGTLAGAAAAVVTELLLIRPLYGNEHAQLLVTVGLSFALVALLEETAGSDPRGYHSPGWATSTAKIAGSSIRGNRFLAIVVAVLVLAALMAFLRRTRYGLIIRAGVENRAMVTALGIDVRRAFTLVFALGGAAAGLGGVIAGSYFGQVQPRVGTSLFIFALIVIVIGGLGSLVGTAVSAVIVGLLQQFLNYYATGVGDLSVLALLALVLLTRPAGLFRSVTQ</sequence>
<keyword evidence="2" id="KW-0813">Transport</keyword>
<feature type="transmembrane region" description="Helical" evidence="9">
    <location>
        <begin position="192"/>
        <end position="214"/>
    </location>
</feature>
<dbReference type="PANTHER" id="PTHR11795:SF442">
    <property type="entry name" value="ABC TRANSPORTER ATP-BINDING PROTEIN"/>
    <property type="match status" value="1"/>
</dbReference>